<dbReference type="PANTHER" id="PTHR43346:SF1">
    <property type="entry name" value="QUERCETIN 2,3-DIOXYGENASE-RELATED"/>
    <property type="match status" value="1"/>
</dbReference>
<feature type="domain" description="Cupin type-2" evidence="2">
    <location>
        <begin position="44"/>
        <end position="118"/>
    </location>
</feature>
<dbReference type="SUPFAM" id="SSF51182">
    <property type="entry name" value="RmlC-like cupins"/>
    <property type="match status" value="1"/>
</dbReference>
<dbReference type="InterPro" id="IPR052538">
    <property type="entry name" value="Flavonoid_dioxygenase-like"/>
</dbReference>
<organism evidence="3 4">
    <name type="scientific">Nocardiopsis kunsanensis</name>
    <dbReference type="NCBI Taxonomy" id="141693"/>
    <lineage>
        <taxon>Bacteria</taxon>
        <taxon>Bacillati</taxon>
        <taxon>Actinomycetota</taxon>
        <taxon>Actinomycetes</taxon>
        <taxon>Streptosporangiales</taxon>
        <taxon>Nocardiopsidaceae</taxon>
        <taxon>Nocardiopsis</taxon>
    </lineage>
</organism>
<evidence type="ECO:0000313" key="3">
    <source>
        <dbReference type="EMBL" id="GHD21358.1"/>
    </source>
</evidence>
<name>A0A919CGD8_9ACTN</name>
<dbReference type="InterPro" id="IPR013096">
    <property type="entry name" value="Cupin_2"/>
</dbReference>
<reference evidence="3 4" key="1">
    <citation type="journal article" date="2014" name="Int. J. Syst. Evol. Microbiol.">
        <title>Complete genome sequence of Corynebacterium casei LMG S-19264T (=DSM 44701T), isolated from a smear-ripened cheese.</title>
        <authorList>
            <consortium name="US DOE Joint Genome Institute (JGI-PGF)"/>
            <person name="Walter F."/>
            <person name="Albersmeier A."/>
            <person name="Kalinowski J."/>
            <person name="Ruckert C."/>
        </authorList>
    </citation>
    <scope>NUCLEOTIDE SEQUENCE [LARGE SCALE GENOMIC DNA]</scope>
    <source>
        <strain evidence="3 4">KCTC 19473</strain>
    </source>
</reference>
<evidence type="ECO:0000313" key="4">
    <source>
        <dbReference type="Proteomes" id="UP000654947"/>
    </source>
</evidence>
<gene>
    <name evidence="3" type="ORF">GCM10007147_14650</name>
</gene>
<dbReference type="InterPro" id="IPR014710">
    <property type="entry name" value="RmlC-like_jellyroll"/>
</dbReference>
<feature type="region of interest" description="Disordered" evidence="1">
    <location>
        <begin position="1"/>
        <end position="20"/>
    </location>
</feature>
<dbReference type="Gene3D" id="2.60.120.10">
    <property type="entry name" value="Jelly Rolls"/>
    <property type="match status" value="1"/>
</dbReference>
<accession>A0A919CGD8</accession>
<proteinExistence type="predicted"/>
<dbReference type="CDD" id="cd02223">
    <property type="entry name" value="cupin_Bh2720-like"/>
    <property type="match status" value="1"/>
</dbReference>
<sequence length="143" mass="15953">MSNDYTTGEDHGRRPFVTDIESESLDNPDYRRTLWTGEHLQLTVMSIDVGDDVGLEVHPDNDQFLRVEQGTGRTLMGPAEDDLNFVRDVEDDDIIMVPAGTWHNVVNTGDEPLKLYALYGPPDHEPATVHPAHSDAGKDPNED</sequence>
<dbReference type="RefSeq" id="WP_193517612.1">
    <property type="nucleotide sequence ID" value="NZ_BMXL01000005.1"/>
</dbReference>
<dbReference type="Proteomes" id="UP000654947">
    <property type="component" value="Unassembled WGS sequence"/>
</dbReference>
<evidence type="ECO:0000256" key="1">
    <source>
        <dbReference type="SAM" id="MobiDB-lite"/>
    </source>
</evidence>
<dbReference type="EMBL" id="BMXL01000005">
    <property type="protein sequence ID" value="GHD21358.1"/>
    <property type="molecule type" value="Genomic_DNA"/>
</dbReference>
<dbReference type="AlphaFoldDB" id="A0A919CGD8"/>
<evidence type="ECO:0000259" key="2">
    <source>
        <dbReference type="Pfam" id="PF07883"/>
    </source>
</evidence>
<feature type="compositionally biased region" description="Basic and acidic residues" evidence="1">
    <location>
        <begin position="122"/>
        <end position="143"/>
    </location>
</feature>
<keyword evidence="4" id="KW-1185">Reference proteome</keyword>
<dbReference type="InterPro" id="IPR011051">
    <property type="entry name" value="RmlC_Cupin_sf"/>
</dbReference>
<comment type="caution">
    <text evidence="3">The sequence shown here is derived from an EMBL/GenBank/DDBJ whole genome shotgun (WGS) entry which is preliminary data.</text>
</comment>
<dbReference type="PANTHER" id="PTHR43346">
    <property type="entry name" value="LIGAND BINDING DOMAIN PROTEIN, PUTATIVE (AFU_ORTHOLOGUE AFUA_6G14370)-RELATED"/>
    <property type="match status" value="1"/>
</dbReference>
<dbReference type="Pfam" id="PF07883">
    <property type="entry name" value="Cupin_2"/>
    <property type="match status" value="1"/>
</dbReference>
<feature type="region of interest" description="Disordered" evidence="1">
    <location>
        <begin position="121"/>
        <end position="143"/>
    </location>
</feature>
<protein>
    <recommendedName>
        <fullName evidence="2">Cupin type-2 domain-containing protein</fullName>
    </recommendedName>
</protein>